<dbReference type="AlphaFoldDB" id="A0A918M6T6"/>
<evidence type="ECO:0000313" key="2">
    <source>
        <dbReference type="Proteomes" id="UP000636661"/>
    </source>
</evidence>
<reference evidence="1" key="2">
    <citation type="submission" date="2020-09" db="EMBL/GenBank/DDBJ databases">
        <authorList>
            <person name="Sun Q."/>
            <person name="Ohkuma M."/>
        </authorList>
    </citation>
    <scope>NUCLEOTIDE SEQUENCE</scope>
    <source>
        <strain evidence="1">JCM 4391</strain>
    </source>
</reference>
<dbReference type="Proteomes" id="UP000636661">
    <property type="component" value="Unassembled WGS sequence"/>
</dbReference>
<name>A0A918M6T6_9ACTN</name>
<dbReference type="EMBL" id="BMTP01000020">
    <property type="protein sequence ID" value="GGU62216.1"/>
    <property type="molecule type" value="Genomic_DNA"/>
</dbReference>
<comment type="caution">
    <text evidence="1">The sequence shown here is derived from an EMBL/GenBank/DDBJ whole genome shotgun (WGS) entry which is preliminary data.</text>
</comment>
<reference evidence="1" key="1">
    <citation type="journal article" date="2014" name="Int. J. Syst. Evol. Microbiol.">
        <title>Complete genome sequence of Corynebacterium casei LMG S-19264T (=DSM 44701T), isolated from a smear-ripened cheese.</title>
        <authorList>
            <consortium name="US DOE Joint Genome Institute (JGI-PGF)"/>
            <person name="Walter F."/>
            <person name="Albersmeier A."/>
            <person name="Kalinowski J."/>
            <person name="Ruckert C."/>
        </authorList>
    </citation>
    <scope>NUCLEOTIDE SEQUENCE</scope>
    <source>
        <strain evidence="1">JCM 4391</strain>
    </source>
</reference>
<evidence type="ECO:0000313" key="1">
    <source>
        <dbReference type="EMBL" id="GGU62216.1"/>
    </source>
</evidence>
<accession>A0A918M6T6</accession>
<protein>
    <submittedName>
        <fullName evidence="1">Uncharacterized protein</fullName>
    </submittedName>
</protein>
<sequence length="73" mass="8117">MKRRRGWCPVCGRPSALTRAGRVWEHGPGCPGAGRMPADAPPREHIWPARYRGRRVTTIRGGIDRWTPTEGAA</sequence>
<gene>
    <name evidence="1" type="ORF">GCM10010274_58740</name>
</gene>
<organism evidence="1 2">
    <name type="scientific">Streptomyces lavendofoliae</name>
    <dbReference type="NCBI Taxonomy" id="67314"/>
    <lineage>
        <taxon>Bacteria</taxon>
        <taxon>Bacillati</taxon>
        <taxon>Actinomycetota</taxon>
        <taxon>Actinomycetes</taxon>
        <taxon>Kitasatosporales</taxon>
        <taxon>Streptomycetaceae</taxon>
        <taxon>Streptomyces</taxon>
    </lineage>
</organism>
<keyword evidence="2" id="KW-1185">Reference proteome</keyword>
<proteinExistence type="predicted"/>